<evidence type="ECO:0000256" key="4">
    <source>
        <dbReference type="SAM" id="MobiDB-lite"/>
    </source>
</evidence>
<dbReference type="eggNOG" id="KOG2151">
    <property type="taxonomic scope" value="Eukaryota"/>
</dbReference>
<comment type="similarity">
    <text evidence="1">Belongs to the CNOT2/3/5 family.</text>
</comment>
<dbReference type="EMBL" id="HE600948">
    <property type="protein sequence ID" value="CAP24516.2"/>
    <property type="molecule type" value="Genomic_DNA"/>
</dbReference>
<dbReference type="GO" id="GO:0030015">
    <property type="term" value="C:CCR4-NOT core complex"/>
    <property type="evidence" value="ECO:0000318"/>
    <property type="project" value="GO_Central"/>
</dbReference>
<keyword evidence="2" id="KW-0805">Transcription regulation</keyword>
<dbReference type="GO" id="GO:0006355">
    <property type="term" value="P:regulation of DNA-templated transcription"/>
    <property type="evidence" value="ECO:0007669"/>
    <property type="project" value="InterPro"/>
</dbReference>
<evidence type="ECO:0000313" key="8">
    <source>
        <dbReference type="WormBase" id="CBG03676"/>
    </source>
</evidence>
<organism evidence="6 7">
    <name type="scientific">Caenorhabditis briggsae</name>
    <dbReference type="NCBI Taxonomy" id="6238"/>
    <lineage>
        <taxon>Eukaryota</taxon>
        <taxon>Metazoa</taxon>
        <taxon>Ecdysozoa</taxon>
        <taxon>Nematoda</taxon>
        <taxon>Chromadorea</taxon>
        <taxon>Rhabditida</taxon>
        <taxon>Rhabditina</taxon>
        <taxon>Rhabditomorpha</taxon>
        <taxon>Rhabditoidea</taxon>
        <taxon>Rhabditidae</taxon>
        <taxon>Peloderinae</taxon>
        <taxon>Caenorhabditis</taxon>
    </lineage>
</organism>
<dbReference type="STRING" id="6238.A8WVK5"/>
<dbReference type="InterPro" id="IPR007282">
    <property type="entry name" value="NOT2/3/5_C"/>
</dbReference>
<dbReference type="WormBase" id="CBG03676">
    <property type="protein sequence ID" value="CBP45939"/>
    <property type="gene ID" value="WBGene00026485"/>
    <property type="gene designation" value="Cbr-ntl-2"/>
</dbReference>
<reference evidence="6 7" key="1">
    <citation type="journal article" date="2003" name="PLoS Biol.">
        <title>The genome sequence of Caenorhabditis briggsae: a platform for comparative genomics.</title>
        <authorList>
            <person name="Stein L.D."/>
            <person name="Bao Z."/>
            <person name="Blasiar D."/>
            <person name="Blumenthal T."/>
            <person name="Brent M.R."/>
            <person name="Chen N."/>
            <person name="Chinwalla A."/>
            <person name="Clarke L."/>
            <person name="Clee C."/>
            <person name="Coghlan A."/>
            <person name="Coulson A."/>
            <person name="D'Eustachio P."/>
            <person name="Fitch D.H."/>
            <person name="Fulton L.A."/>
            <person name="Fulton R.E."/>
            <person name="Griffiths-Jones S."/>
            <person name="Harris T.W."/>
            <person name="Hillier L.W."/>
            <person name="Kamath R."/>
            <person name="Kuwabara P.E."/>
            <person name="Mardis E.R."/>
            <person name="Marra M.A."/>
            <person name="Miner T.L."/>
            <person name="Minx P."/>
            <person name="Mullikin J.C."/>
            <person name="Plumb R.W."/>
            <person name="Rogers J."/>
            <person name="Schein J.E."/>
            <person name="Sohrmann M."/>
            <person name="Spieth J."/>
            <person name="Stajich J.E."/>
            <person name="Wei C."/>
            <person name="Willey D."/>
            <person name="Wilson R.K."/>
            <person name="Durbin R."/>
            <person name="Waterston R.H."/>
        </authorList>
    </citation>
    <scope>NUCLEOTIDE SEQUENCE [LARGE SCALE GENOMIC DNA]</scope>
    <source>
        <strain evidence="6 7">AF16</strain>
    </source>
</reference>
<dbReference type="InterPro" id="IPR038635">
    <property type="entry name" value="CCR4-NOT_su2/3/5_C_sf"/>
</dbReference>
<feature type="domain" description="NOT2/NOT3/NOT5 C-terminal" evidence="5">
    <location>
        <begin position="269"/>
        <end position="393"/>
    </location>
</feature>
<keyword evidence="7" id="KW-1185">Reference proteome</keyword>
<name>A8WVK5_CAEBR</name>
<proteinExistence type="inferred from homology"/>
<dbReference type="Pfam" id="PF04153">
    <property type="entry name" value="NOT2_3_5_C"/>
    <property type="match status" value="1"/>
</dbReference>
<gene>
    <name evidence="8" type="primary">ntl-2</name>
    <name evidence="6" type="synonym">Cbr-ntl-2</name>
    <name evidence="8" type="ORF">CBG03676</name>
    <name evidence="6" type="ORF">CBG_03676</name>
</gene>
<dbReference type="Gene3D" id="2.30.30.1020">
    <property type="entry name" value="CCR4-NOT complex subunit 2/3/5, C-terminal domain"/>
    <property type="match status" value="1"/>
</dbReference>
<dbReference type="AlphaFoldDB" id="A8WVK5"/>
<dbReference type="OMA" id="PFDMSEF"/>
<dbReference type="HOGENOM" id="CLU_033275_2_0_1"/>
<dbReference type="PANTHER" id="PTHR23326">
    <property type="entry name" value="CCR4 NOT-RELATED"/>
    <property type="match status" value="1"/>
</dbReference>
<dbReference type="GO" id="GO:0000932">
    <property type="term" value="C:P-body"/>
    <property type="evidence" value="ECO:0000318"/>
    <property type="project" value="GO_Central"/>
</dbReference>
<dbReference type="GO" id="GO:2000036">
    <property type="term" value="P:regulation of stem cell population maintenance"/>
    <property type="evidence" value="ECO:0000318"/>
    <property type="project" value="GO_Central"/>
</dbReference>
<evidence type="ECO:0000313" key="6">
    <source>
        <dbReference type="EMBL" id="CAP24516.2"/>
    </source>
</evidence>
<keyword evidence="3" id="KW-0804">Transcription</keyword>
<reference evidence="6 7" key="2">
    <citation type="journal article" date="2011" name="PLoS Genet.">
        <title>Caenorhabditis briggsae recombinant inbred line genotypes reveal inter-strain incompatibility and the evolution of recombination.</title>
        <authorList>
            <person name="Ross J.A."/>
            <person name="Koboldt D.C."/>
            <person name="Staisch J.E."/>
            <person name="Chamberlin H.M."/>
            <person name="Gupta B.P."/>
            <person name="Miller R.D."/>
            <person name="Baird S.E."/>
            <person name="Haag E.S."/>
        </authorList>
    </citation>
    <scope>NUCLEOTIDE SEQUENCE [LARGE SCALE GENOMIC DNA]</scope>
    <source>
        <strain evidence="6 7">AF16</strain>
    </source>
</reference>
<dbReference type="Proteomes" id="UP000008549">
    <property type="component" value="Unassembled WGS sequence"/>
</dbReference>
<evidence type="ECO:0000313" key="7">
    <source>
        <dbReference type="Proteomes" id="UP000008549"/>
    </source>
</evidence>
<sequence>MAQKAFWTSAKRVHKSQTFKNSQWSEFAKFRFFAVGGVATERRLPSQQTQHQQFHHHHQPPFYQQHQHSNFLSNATIIDESQFPSLGAKGTSSLGGGFSPIPTTSGGVLNVAQSSPSRQDYRTNYANLMRSDPTLTNSEFQIQNEDFPALPGVGGAGQSQRPMLGDQLANMLPDDHRVDFAGPLGDCDPSRIGGIPRGSQEGPLHGIVTHPDGEVTNIPASMLDDQFGMAGLVTYLRTVDNPSIVSLALGYDLTTLGLSLNTQDRKLHRSFGGPWADSPIRAHELDVKVPDEYLTHNHIRDKLPPLRLNKVSEDVLFYLFYNCPNEIYQVAAACELYHREWRFHKSEQVWLTRSQYGGVREQTGTYEKGHYNVFDQMQWRKIPKELKLEYKELEEKPKLPQAVAGNGQQQQPPHFKYYFQGPQFPSGPETGLMLQMHNLGLSSQGQIPSPTPAMNGVMGGVPGGNGGAPGPGPMQMQQGPPGGAAARATPN</sequence>
<dbReference type="InterPro" id="IPR040168">
    <property type="entry name" value="Not2/3/5"/>
</dbReference>
<feature type="compositionally biased region" description="Low complexity" evidence="4">
    <location>
        <begin position="473"/>
        <end position="491"/>
    </location>
</feature>
<evidence type="ECO:0000256" key="1">
    <source>
        <dbReference type="ARBA" id="ARBA00007682"/>
    </source>
</evidence>
<protein>
    <submittedName>
        <fullName evidence="6">Protein CBR-NTL-2</fullName>
    </submittedName>
</protein>
<dbReference type="FunFam" id="2.30.30.1020:FF:000005">
    <property type="entry name" value="Regena, isoform C"/>
    <property type="match status" value="1"/>
</dbReference>
<accession>A8WVK5</accession>
<feature type="region of interest" description="Disordered" evidence="4">
    <location>
        <begin position="463"/>
        <end position="491"/>
    </location>
</feature>
<dbReference type="InParanoid" id="A8WVK5"/>
<evidence type="ECO:0000256" key="3">
    <source>
        <dbReference type="ARBA" id="ARBA00023163"/>
    </source>
</evidence>
<dbReference type="FunCoup" id="A8WVK5">
    <property type="interactions" value="2955"/>
</dbReference>
<dbReference type="GO" id="GO:0000289">
    <property type="term" value="P:nuclear-transcribed mRNA poly(A) tail shortening"/>
    <property type="evidence" value="ECO:0000318"/>
    <property type="project" value="GO_Central"/>
</dbReference>
<evidence type="ECO:0000259" key="5">
    <source>
        <dbReference type="Pfam" id="PF04153"/>
    </source>
</evidence>
<evidence type="ECO:0000256" key="2">
    <source>
        <dbReference type="ARBA" id="ARBA00023015"/>
    </source>
</evidence>